<dbReference type="AlphaFoldDB" id="A0A7W3J6M0"/>
<comment type="caution">
    <text evidence="8">The sequence shown here is derived from an EMBL/GenBank/DDBJ whole genome shotgun (WGS) entry which is preliminary data.</text>
</comment>
<keyword evidence="2" id="KW-0805">Transcription regulation</keyword>
<feature type="domain" description="OmpR/PhoB-type" evidence="7">
    <location>
        <begin position="1"/>
        <end position="94"/>
    </location>
</feature>
<evidence type="ECO:0000256" key="5">
    <source>
        <dbReference type="PROSITE-ProRule" id="PRU01091"/>
    </source>
</evidence>
<dbReference type="SMART" id="SM01043">
    <property type="entry name" value="BTAD"/>
    <property type="match status" value="1"/>
</dbReference>
<dbReference type="SUPFAM" id="SSF48452">
    <property type="entry name" value="TPR-like"/>
    <property type="match status" value="1"/>
</dbReference>
<feature type="DNA-binding region" description="OmpR/PhoB-type" evidence="5">
    <location>
        <begin position="1"/>
        <end position="94"/>
    </location>
</feature>
<evidence type="ECO:0000313" key="9">
    <source>
        <dbReference type="Proteomes" id="UP000540568"/>
    </source>
</evidence>
<dbReference type="GO" id="GO:0003677">
    <property type="term" value="F:DNA binding"/>
    <property type="evidence" value="ECO:0007669"/>
    <property type="project" value="UniProtKB-UniRule"/>
</dbReference>
<keyword evidence="9" id="KW-1185">Reference proteome</keyword>
<dbReference type="Gene3D" id="1.10.10.10">
    <property type="entry name" value="Winged helix-like DNA-binding domain superfamily/Winged helix DNA-binding domain"/>
    <property type="match status" value="1"/>
</dbReference>
<dbReference type="PANTHER" id="PTHR35807">
    <property type="entry name" value="TRANSCRIPTIONAL REGULATOR REDD-RELATED"/>
    <property type="match status" value="1"/>
</dbReference>
<keyword evidence="4" id="KW-0804">Transcription</keyword>
<dbReference type="Proteomes" id="UP000540568">
    <property type="component" value="Unassembled WGS sequence"/>
</dbReference>
<evidence type="ECO:0000313" key="8">
    <source>
        <dbReference type="EMBL" id="MBA8807185.1"/>
    </source>
</evidence>
<dbReference type="SMART" id="SM00862">
    <property type="entry name" value="Trans_reg_C"/>
    <property type="match status" value="1"/>
</dbReference>
<dbReference type="InterPro" id="IPR011990">
    <property type="entry name" value="TPR-like_helical_dom_sf"/>
</dbReference>
<dbReference type="InterPro" id="IPR016032">
    <property type="entry name" value="Sig_transdc_resp-reg_C-effctor"/>
</dbReference>
<keyword evidence="3 5" id="KW-0238">DNA-binding</keyword>
<dbReference type="PRINTS" id="PR00364">
    <property type="entry name" value="DISEASERSIST"/>
</dbReference>
<protein>
    <submittedName>
        <fullName evidence="8">DNA-binding SARP family transcriptional activator</fullName>
    </submittedName>
</protein>
<proteinExistence type="inferred from homology"/>
<organism evidence="8 9">
    <name type="scientific">Promicromonospora sukumoe</name>
    <dbReference type="NCBI Taxonomy" id="88382"/>
    <lineage>
        <taxon>Bacteria</taxon>
        <taxon>Bacillati</taxon>
        <taxon>Actinomycetota</taxon>
        <taxon>Actinomycetes</taxon>
        <taxon>Micrococcales</taxon>
        <taxon>Promicromonosporaceae</taxon>
        <taxon>Promicromonospora</taxon>
    </lineage>
</organism>
<gene>
    <name evidence="8" type="ORF">FHX71_001127</name>
</gene>
<dbReference type="InterPro" id="IPR001867">
    <property type="entry name" value="OmpR/PhoB-type_DNA-bd"/>
</dbReference>
<dbReference type="GO" id="GO:0000160">
    <property type="term" value="P:phosphorelay signal transduction system"/>
    <property type="evidence" value="ECO:0007669"/>
    <property type="project" value="InterPro"/>
</dbReference>
<dbReference type="InterPro" id="IPR005158">
    <property type="entry name" value="BTAD"/>
</dbReference>
<dbReference type="Pfam" id="PF00486">
    <property type="entry name" value="Trans_reg_C"/>
    <property type="match status" value="1"/>
</dbReference>
<dbReference type="SUPFAM" id="SSF46894">
    <property type="entry name" value="C-terminal effector domain of the bipartite response regulators"/>
    <property type="match status" value="1"/>
</dbReference>
<evidence type="ECO:0000256" key="6">
    <source>
        <dbReference type="SAM" id="MobiDB-lite"/>
    </source>
</evidence>
<dbReference type="Pfam" id="PF03704">
    <property type="entry name" value="BTAD"/>
    <property type="match status" value="1"/>
</dbReference>
<evidence type="ECO:0000259" key="7">
    <source>
        <dbReference type="PROSITE" id="PS51755"/>
    </source>
</evidence>
<dbReference type="InterPro" id="IPR027417">
    <property type="entry name" value="P-loop_NTPase"/>
</dbReference>
<reference evidence="8 9" key="1">
    <citation type="submission" date="2020-07" db="EMBL/GenBank/DDBJ databases">
        <title>Sequencing the genomes of 1000 actinobacteria strains.</title>
        <authorList>
            <person name="Klenk H.-P."/>
        </authorList>
    </citation>
    <scope>NUCLEOTIDE SEQUENCE [LARGE SCALE GENOMIC DNA]</scope>
    <source>
        <strain evidence="8 9">DSM 44121</strain>
    </source>
</reference>
<evidence type="ECO:0000256" key="1">
    <source>
        <dbReference type="ARBA" id="ARBA00005820"/>
    </source>
</evidence>
<evidence type="ECO:0000256" key="2">
    <source>
        <dbReference type="ARBA" id="ARBA00023015"/>
    </source>
</evidence>
<dbReference type="RefSeq" id="WP_182614800.1">
    <property type="nucleotide sequence ID" value="NZ_BAAATF010000005.1"/>
</dbReference>
<dbReference type="CDD" id="cd15831">
    <property type="entry name" value="BTAD"/>
    <property type="match status" value="1"/>
</dbReference>
<dbReference type="InterPro" id="IPR036388">
    <property type="entry name" value="WH-like_DNA-bd_sf"/>
</dbReference>
<evidence type="ECO:0000256" key="3">
    <source>
        <dbReference type="ARBA" id="ARBA00023125"/>
    </source>
</evidence>
<name>A0A7W3J6M0_9MICO</name>
<dbReference type="Gene3D" id="1.25.40.10">
    <property type="entry name" value="Tetratricopeptide repeat domain"/>
    <property type="match status" value="1"/>
</dbReference>
<dbReference type="Gene3D" id="3.40.50.300">
    <property type="entry name" value="P-loop containing nucleotide triphosphate hydrolases"/>
    <property type="match status" value="1"/>
</dbReference>
<accession>A0A7W3J6M0</accession>
<evidence type="ECO:0000256" key="4">
    <source>
        <dbReference type="ARBA" id="ARBA00023163"/>
    </source>
</evidence>
<feature type="region of interest" description="Disordered" evidence="6">
    <location>
        <begin position="250"/>
        <end position="277"/>
    </location>
</feature>
<dbReference type="PROSITE" id="PS51755">
    <property type="entry name" value="OMPR_PHOB"/>
    <property type="match status" value="1"/>
</dbReference>
<dbReference type="CDD" id="cd00383">
    <property type="entry name" value="trans_reg_C"/>
    <property type="match status" value="1"/>
</dbReference>
<feature type="compositionally biased region" description="Pro residues" evidence="6">
    <location>
        <begin position="260"/>
        <end position="277"/>
    </location>
</feature>
<sequence length="626" mass="65755">MSDLHLALLGPVRMWRDGTEVPLGSPQQRAVLAVLLLHEGRVVPGEELVDALWGDVPPKGAWGTLRTYVSRLRQVFAGSAVVIKTAGTGYAAQTPPGSVDAVVFKTLVTRARDQAAAGDPGAGATTLTQALALWTGEGLDGAPGEYLTQQRARLQAARLAATEHRFALLLDAGTDAAGQEDVTAELTLLVRQHPYLEQLRELLMRALYRQGRQADALAVYHAGEALLRDELGIDPGPALRAVHQRILVSDPGLLGTNGTPGPPPGPGPLPGQPGPAPTLLPARLPRFTGRDTELARIADAFAEPADGRTTTVGVHGLDGLGRSALVVEAAHRAGDRFPGGRVYADLAQVSGDLAEVLGAWLGAYGVPAAEVPGSATARGVRLREAAGSRRVLAVLDGVEDTATLGLLTGVLPPGSVVLFVARRRHPEPVSTTWVPVGPLPAGDGLRLLAHVAGRDRLAAEPAAATRLVSLACGWPLSLRLIGGRLNTHPHWSAAATADQLAHELAHPAETVHDDCLLAEAPILRAYTRLRPTQARALVRTARLDGETFGIHQAADALGTTCEDAWSVLDSLVELGLLTETSPSGLPQGTTYRMAGVVRAFARRRPDDDGPAARPVRRDRAALYAAS</sequence>
<comment type="similarity">
    <text evidence="1">Belongs to the AfsR/DnrI/RedD regulatory family.</text>
</comment>
<dbReference type="EMBL" id="JACGWV010000001">
    <property type="protein sequence ID" value="MBA8807185.1"/>
    <property type="molecule type" value="Genomic_DNA"/>
</dbReference>
<dbReference type="GO" id="GO:0006355">
    <property type="term" value="P:regulation of DNA-templated transcription"/>
    <property type="evidence" value="ECO:0007669"/>
    <property type="project" value="InterPro"/>
</dbReference>
<dbReference type="PANTHER" id="PTHR35807:SF1">
    <property type="entry name" value="TRANSCRIPTIONAL REGULATOR REDD"/>
    <property type="match status" value="1"/>
</dbReference>
<dbReference type="InterPro" id="IPR051677">
    <property type="entry name" value="AfsR-DnrI-RedD_regulator"/>
</dbReference>
<dbReference type="SUPFAM" id="SSF52540">
    <property type="entry name" value="P-loop containing nucleoside triphosphate hydrolases"/>
    <property type="match status" value="1"/>
</dbReference>